<dbReference type="Proteomes" id="UP000000844">
    <property type="component" value="Chromosome"/>
</dbReference>
<keyword evidence="3" id="KW-1185">Reference proteome</keyword>
<evidence type="ECO:0000256" key="1">
    <source>
        <dbReference type="SAM" id="Phobius"/>
    </source>
</evidence>
<dbReference type="InterPro" id="IPR018688">
    <property type="entry name" value="PpoB2-like"/>
</dbReference>
<organism evidence="2 3">
    <name type="scientific">Stackebrandtia nassauensis (strain DSM 44728 / CIP 108903 / NRRL B-16338 / NBRC 102104 / LLR-40K-21)</name>
    <dbReference type="NCBI Taxonomy" id="446470"/>
    <lineage>
        <taxon>Bacteria</taxon>
        <taxon>Bacillati</taxon>
        <taxon>Actinomycetota</taxon>
        <taxon>Actinomycetes</taxon>
        <taxon>Glycomycetales</taxon>
        <taxon>Glycomycetaceae</taxon>
        <taxon>Stackebrandtia</taxon>
    </lineage>
</organism>
<dbReference type="Pfam" id="PF09948">
    <property type="entry name" value="PpoB2"/>
    <property type="match status" value="1"/>
</dbReference>
<keyword evidence="1" id="KW-0472">Membrane</keyword>
<dbReference type="KEGG" id="sna:Snas_6344"/>
<dbReference type="RefSeq" id="WP_013021532.1">
    <property type="nucleotide sequence ID" value="NC_013947.1"/>
</dbReference>
<keyword evidence="1" id="KW-1133">Transmembrane helix</keyword>
<dbReference type="HOGENOM" id="CLU_065506_1_0_11"/>
<feature type="transmembrane region" description="Helical" evidence="1">
    <location>
        <begin position="21"/>
        <end position="39"/>
    </location>
</feature>
<protein>
    <recommendedName>
        <fullName evidence="4">Metal-binding integral membrane protein-like protein</fullName>
    </recommendedName>
</protein>
<dbReference type="eggNOG" id="COG5486">
    <property type="taxonomic scope" value="Bacteria"/>
</dbReference>
<evidence type="ECO:0008006" key="4">
    <source>
        <dbReference type="Google" id="ProtNLM"/>
    </source>
</evidence>
<keyword evidence="1" id="KW-0812">Transmembrane</keyword>
<accession>D3Q476</accession>
<evidence type="ECO:0000313" key="2">
    <source>
        <dbReference type="EMBL" id="ADD45961.1"/>
    </source>
</evidence>
<dbReference type="OrthoDB" id="164118at2"/>
<name>D3Q476_STANL</name>
<dbReference type="EMBL" id="CP001778">
    <property type="protein sequence ID" value="ADD45961.1"/>
    <property type="molecule type" value="Genomic_DNA"/>
</dbReference>
<dbReference type="AlphaFoldDB" id="D3Q476"/>
<gene>
    <name evidence="2" type="ordered locus">Snas_6344</name>
</gene>
<proteinExistence type="predicted"/>
<feature type="transmembrane region" description="Helical" evidence="1">
    <location>
        <begin position="249"/>
        <end position="267"/>
    </location>
</feature>
<feature type="transmembrane region" description="Helical" evidence="1">
    <location>
        <begin position="107"/>
        <end position="129"/>
    </location>
</feature>
<dbReference type="STRING" id="446470.Snas_6344"/>
<sequence>MTATAEKSVRAPKWTWRDVPLPLGMSLVATAGLVLWHFSPWTHYMHLTLPSGGHDHHGGGAEPGMTAMVGLFTGAWLLMTVAHMLPTAIPLLASFRRVAARRPERTRLTVVVVAGFLTVWAAAGAAISFAHVHLRYLVEMNSLQAAAPWFLVATLVAAGAYQFSNYIAKCVTACRSPFSFIGKHWKGGDSVAGQSFRIGLDYGQSCLGCCAALMVVMFIVGSASHLWMVVFALFGVIQKSARWGGRLTRPMGVGFFVAAGVVAALQFL</sequence>
<feature type="transmembrane region" description="Helical" evidence="1">
    <location>
        <begin position="149"/>
        <end position="168"/>
    </location>
</feature>
<feature type="transmembrane region" description="Helical" evidence="1">
    <location>
        <begin position="75"/>
        <end position="95"/>
    </location>
</feature>
<reference evidence="2 3" key="1">
    <citation type="journal article" date="2009" name="Stand. Genomic Sci.">
        <title>Complete genome sequence of Stackebrandtia nassauensis type strain (LLR-40K-21).</title>
        <authorList>
            <person name="Munk C."/>
            <person name="Lapidus A."/>
            <person name="Copeland A."/>
            <person name="Jando M."/>
            <person name="Mayilraj S."/>
            <person name="Glavina Del Rio T."/>
            <person name="Nolan M."/>
            <person name="Chen F."/>
            <person name="Lucas S."/>
            <person name="Tice H."/>
            <person name="Cheng J.F."/>
            <person name="Han C."/>
            <person name="Detter J.C."/>
            <person name="Bruce D."/>
            <person name="Goodwin L."/>
            <person name="Chain P."/>
            <person name="Pitluck S."/>
            <person name="Goker M."/>
            <person name="Ovchinikova G."/>
            <person name="Pati A."/>
            <person name="Ivanova N."/>
            <person name="Mavromatis K."/>
            <person name="Chen A."/>
            <person name="Palaniappan K."/>
            <person name="Land M."/>
            <person name="Hauser L."/>
            <person name="Chang Y.J."/>
            <person name="Jeffries C.D."/>
            <person name="Bristow J."/>
            <person name="Eisen J.A."/>
            <person name="Markowitz V."/>
            <person name="Hugenholtz P."/>
            <person name="Kyrpides N.C."/>
            <person name="Klenk H.P."/>
        </authorList>
    </citation>
    <scope>NUCLEOTIDE SEQUENCE [LARGE SCALE GENOMIC DNA]</scope>
    <source>
        <strain evidence="3">DSM 44728 / CIP 108903 / NRRL B-16338 / NBRC 102104 / LLR-40K-21</strain>
    </source>
</reference>
<feature type="transmembrane region" description="Helical" evidence="1">
    <location>
        <begin position="206"/>
        <end position="237"/>
    </location>
</feature>
<evidence type="ECO:0000313" key="3">
    <source>
        <dbReference type="Proteomes" id="UP000000844"/>
    </source>
</evidence>